<keyword evidence="1" id="KW-0472">Membrane</keyword>
<evidence type="ECO:0000259" key="2">
    <source>
        <dbReference type="SMART" id="SM01190"/>
    </source>
</evidence>
<gene>
    <name evidence="3" type="ORF">BMR1_03g03105</name>
</gene>
<dbReference type="EMBL" id="LN871598">
    <property type="protein sequence ID" value="SJK86543.1"/>
    <property type="molecule type" value="Genomic_DNA"/>
</dbReference>
<protein>
    <recommendedName>
        <fullName evidence="2">GOLD domain-containing protein</fullName>
    </recommendedName>
</protein>
<reference evidence="3 4" key="3">
    <citation type="journal article" date="2016" name="Sci. Rep.">
        <title>Genome-wide diversity and gene expression profiling of Babesia microti isolates identify polymorphic genes that mediate host-pathogen interactions.</title>
        <authorList>
            <person name="Silva J.C."/>
            <person name="Cornillot E."/>
            <person name="McCracken C."/>
            <person name="Usmani-Brown S."/>
            <person name="Dwivedi A."/>
            <person name="Ifeonu O.O."/>
            <person name="Crabtree J."/>
            <person name="Gotia H.T."/>
            <person name="Virji A.Z."/>
            <person name="Reynes C."/>
            <person name="Colinge J."/>
            <person name="Kumar V."/>
            <person name="Lawres L."/>
            <person name="Pazzi J.E."/>
            <person name="Pablo J.V."/>
            <person name="Hung C."/>
            <person name="Brancato J."/>
            <person name="Kumari P."/>
            <person name="Orvis J."/>
            <person name="Tretina K."/>
            <person name="Chibucos M."/>
            <person name="Ott S."/>
            <person name="Sadzewicz L."/>
            <person name="Sengamalay N."/>
            <person name="Shetty A.C."/>
            <person name="Su Q."/>
            <person name="Tallon L."/>
            <person name="Fraser C.M."/>
            <person name="Frutos R."/>
            <person name="Molina D.M."/>
            <person name="Krause P.J."/>
            <person name="Ben Mamoun C."/>
        </authorList>
    </citation>
    <scope>NUCLEOTIDE SEQUENCE [LARGE SCALE GENOMIC DNA]</scope>
    <source>
        <strain evidence="3 4">RI</strain>
    </source>
</reference>
<feature type="domain" description="GOLD" evidence="2">
    <location>
        <begin position="28"/>
        <end position="203"/>
    </location>
</feature>
<dbReference type="AlphaFoldDB" id="A0A1R4AC02"/>
<organism evidence="3 4">
    <name type="scientific">Babesia microti (strain RI)</name>
    <dbReference type="NCBI Taxonomy" id="1133968"/>
    <lineage>
        <taxon>Eukaryota</taxon>
        <taxon>Sar</taxon>
        <taxon>Alveolata</taxon>
        <taxon>Apicomplexa</taxon>
        <taxon>Aconoidasida</taxon>
        <taxon>Piroplasmida</taxon>
        <taxon>Babesiidae</taxon>
        <taxon>Babesia</taxon>
    </lineage>
</organism>
<reference evidence="3 4" key="1">
    <citation type="journal article" date="2012" name="Nucleic Acids Res.">
        <title>Sequencing of the smallest Apicomplexan genome from the human pathogen Babesia microti.</title>
        <authorList>
            <person name="Cornillot E."/>
            <person name="Hadj-Kaddour K."/>
            <person name="Dassouli A."/>
            <person name="Noel B."/>
            <person name="Ranwez V."/>
            <person name="Vacherie B."/>
            <person name="Augagneur Y."/>
            <person name="Bres V."/>
            <person name="Duclos A."/>
            <person name="Randazzo S."/>
            <person name="Carcy B."/>
            <person name="Debierre-Grockiego F."/>
            <person name="Delbecq S."/>
            <person name="Moubri-Menage K."/>
            <person name="Shams-Eldin H."/>
            <person name="Usmani-Brown S."/>
            <person name="Bringaud F."/>
            <person name="Wincker P."/>
            <person name="Vivares C.P."/>
            <person name="Schwarz R.T."/>
            <person name="Schetters T.P."/>
            <person name="Krause P.J."/>
            <person name="Gorenflot A."/>
            <person name="Berry V."/>
            <person name="Barbe V."/>
            <person name="Ben Mamoun C."/>
        </authorList>
    </citation>
    <scope>NUCLEOTIDE SEQUENCE [LARGE SCALE GENOMIC DNA]</scope>
    <source>
        <strain evidence="3 4">RI</strain>
    </source>
</reference>
<dbReference type="Pfam" id="PF01105">
    <property type="entry name" value="EMP24_GP25L"/>
    <property type="match status" value="1"/>
</dbReference>
<keyword evidence="4" id="KW-1185">Reference proteome</keyword>
<evidence type="ECO:0000313" key="4">
    <source>
        <dbReference type="Proteomes" id="UP000002899"/>
    </source>
</evidence>
<feature type="transmembrane region" description="Helical" evidence="1">
    <location>
        <begin position="179"/>
        <end position="198"/>
    </location>
</feature>
<dbReference type="InterPro" id="IPR009038">
    <property type="entry name" value="GOLD_dom"/>
</dbReference>
<accession>A0A1R4AC02</accession>
<keyword evidence="1" id="KW-1133">Transmembrane helix</keyword>
<keyword evidence="1" id="KW-0812">Transmembrane</keyword>
<dbReference type="RefSeq" id="XP_012649232.2">
    <property type="nucleotide sequence ID" value="XM_012793778.2"/>
</dbReference>
<evidence type="ECO:0000256" key="1">
    <source>
        <dbReference type="SAM" id="Phobius"/>
    </source>
</evidence>
<name>A0A1R4AC02_BABMR</name>
<dbReference type="KEGG" id="bmic:BMR1_03g03105"/>
<dbReference type="OrthoDB" id="759142at2759"/>
<sequence>MTNMDIYKNSTITPIILLFTAYGVFSIEFTVKLQRSQELCFNELTDKDMFTLISFESLNENAFISATIKENGSASYIFQSRKMEQKIELLFTTLYDNGITFCIRAGNNPVTAKVTYKSGPEARDYSMLAKNVHMSATESIINRVHDALVFFHRSQINASRSHDKSMKMATNSYNLLKRFFIFNCVMIIFSTAASAFYYKRFFIAKKII</sequence>
<dbReference type="Proteomes" id="UP000002899">
    <property type="component" value="Chromosome III"/>
</dbReference>
<dbReference type="GeneID" id="24425263"/>
<proteinExistence type="predicted"/>
<dbReference type="SMART" id="SM01190">
    <property type="entry name" value="EMP24_GP25L"/>
    <property type="match status" value="1"/>
</dbReference>
<evidence type="ECO:0000313" key="3">
    <source>
        <dbReference type="EMBL" id="SJK86543.1"/>
    </source>
</evidence>
<reference evidence="3 4" key="2">
    <citation type="journal article" date="2013" name="PLoS ONE">
        <title>Whole genome mapping and re-organization of the nuclear and mitochondrial genomes of Babesia microti isolates.</title>
        <authorList>
            <person name="Cornillot E."/>
            <person name="Dassouli A."/>
            <person name="Garg A."/>
            <person name="Pachikara N."/>
            <person name="Randazzo S."/>
            <person name="Depoix D."/>
            <person name="Carcy B."/>
            <person name="Delbecq S."/>
            <person name="Frutos R."/>
            <person name="Silva J.C."/>
            <person name="Sutton R."/>
            <person name="Krause P.J."/>
            <person name="Mamoun C.B."/>
        </authorList>
    </citation>
    <scope>NUCLEOTIDE SEQUENCE [LARGE SCALE GENOMIC DNA]</scope>
    <source>
        <strain evidence="3 4">RI</strain>
    </source>
</reference>
<dbReference type="VEuPathDB" id="PiroplasmaDB:BMR1_03g03105"/>